<dbReference type="Proteomes" id="UP000054047">
    <property type="component" value="Unassembled WGS sequence"/>
</dbReference>
<accession>A0A0C2BUG9</accession>
<sequence>MVMDLETLPHMDIPRKNSRPWIEWPTRAHDSLKPILQTACVARAEPGRLPIRLGVTGGRRVFMPYDIGGLPKHETTIAEMLKQAGQTQQRFQETRAAEFLAKAIELKETIINWCSL</sequence>
<dbReference type="EMBL" id="KN767518">
    <property type="protein sequence ID" value="KIH47588.1"/>
    <property type="molecule type" value="Genomic_DNA"/>
</dbReference>
<organism evidence="1 2">
    <name type="scientific">Ancylostoma duodenale</name>
    <dbReference type="NCBI Taxonomy" id="51022"/>
    <lineage>
        <taxon>Eukaryota</taxon>
        <taxon>Metazoa</taxon>
        <taxon>Ecdysozoa</taxon>
        <taxon>Nematoda</taxon>
        <taxon>Chromadorea</taxon>
        <taxon>Rhabditida</taxon>
        <taxon>Rhabditina</taxon>
        <taxon>Rhabditomorpha</taxon>
        <taxon>Strongyloidea</taxon>
        <taxon>Ancylostomatidae</taxon>
        <taxon>Ancylostomatinae</taxon>
        <taxon>Ancylostoma</taxon>
    </lineage>
</organism>
<dbReference type="AlphaFoldDB" id="A0A0C2BUG9"/>
<gene>
    <name evidence="1" type="ORF">ANCDUO_22349</name>
</gene>
<dbReference type="Gene3D" id="3.40.720.10">
    <property type="entry name" value="Alkaline Phosphatase, subunit A"/>
    <property type="match status" value="1"/>
</dbReference>
<name>A0A0C2BUG9_9BILA</name>
<proteinExistence type="predicted"/>
<keyword evidence="2" id="KW-1185">Reference proteome</keyword>
<protein>
    <submittedName>
        <fullName evidence="1">Uncharacterized protein</fullName>
    </submittedName>
</protein>
<dbReference type="InterPro" id="IPR017850">
    <property type="entry name" value="Alkaline_phosphatase_core_sf"/>
</dbReference>
<dbReference type="OrthoDB" id="5843649at2759"/>
<evidence type="ECO:0000313" key="2">
    <source>
        <dbReference type="Proteomes" id="UP000054047"/>
    </source>
</evidence>
<evidence type="ECO:0000313" key="1">
    <source>
        <dbReference type="EMBL" id="KIH47588.1"/>
    </source>
</evidence>
<reference evidence="1 2" key="1">
    <citation type="submission" date="2013-12" db="EMBL/GenBank/DDBJ databases">
        <title>Draft genome of the parsitic nematode Ancylostoma duodenale.</title>
        <authorList>
            <person name="Mitreva M."/>
        </authorList>
    </citation>
    <scope>NUCLEOTIDE SEQUENCE [LARGE SCALE GENOMIC DNA]</scope>
    <source>
        <strain evidence="1 2">Zhejiang</strain>
    </source>
</reference>